<proteinExistence type="predicted"/>
<dbReference type="OrthoDB" id="1645289at2759"/>
<protein>
    <submittedName>
        <fullName evidence="1">Uncharacterized protein</fullName>
    </submittedName>
</protein>
<accession>A0A6S7K0M3</accession>
<evidence type="ECO:0000313" key="1">
    <source>
        <dbReference type="EMBL" id="CAB4035220.1"/>
    </source>
</evidence>
<dbReference type="InterPro" id="IPR043502">
    <property type="entry name" value="DNA/RNA_pol_sf"/>
</dbReference>
<sequence>MSSVRVLMQHAVQNNMLVHQMDVKTAYLNAPIDCDIFVQQPKGYEKEGENGEKLVCKLKKSLYGLKQSGRNWNVLLHNYLIKEGFTRSLADPCVYVCFVGDDANTCIIIVIWVDDLIISASSSALLLSVTDRLSSRFKMKDLGVLHWFLDTQVKCSDDVIEMNQTRYIQKLLSRFRMTNCKPKATPSVLGLDKVTEEISPELEDPNLYRQIVGSLIYVMTGTRPDLCYIVTKLSQHMSKPKVADLNVAKHVLRYLKGTSEQGLKFRKSENPLSLIGFSDFDWGASISDRRSISGYSFQLSEGGPLVSWKSRKQQTVALSTCEAEYIALAEIVREGKFLRQLCLDLKVLQVSNSVLVNVDNQGAIQLAKNPMFHKRSKHIDIKYHFIRSELELGTINVEYVASEDNL</sequence>
<dbReference type="CDD" id="cd09272">
    <property type="entry name" value="RNase_HI_RT_Ty1"/>
    <property type="match status" value="1"/>
</dbReference>
<reference evidence="1" key="1">
    <citation type="submission" date="2020-04" db="EMBL/GenBank/DDBJ databases">
        <authorList>
            <person name="Alioto T."/>
            <person name="Alioto T."/>
            <person name="Gomez Garrido J."/>
        </authorList>
    </citation>
    <scope>NUCLEOTIDE SEQUENCE</scope>
    <source>
        <strain evidence="1">A484AB</strain>
    </source>
</reference>
<dbReference type="Pfam" id="PF07727">
    <property type="entry name" value="RVT_2"/>
    <property type="match status" value="1"/>
</dbReference>
<dbReference type="InterPro" id="IPR013103">
    <property type="entry name" value="RVT_2"/>
</dbReference>
<dbReference type="AlphaFoldDB" id="A0A6S7K0M3"/>
<comment type="caution">
    <text evidence="1">The sequence shown here is derived from an EMBL/GenBank/DDBJ whole genome shotgun (WGS) entry which is preliminary data.</text>
</comment>
<dbReference type="SUPFAM" id="SSF56672">
    <property type="entry name" value="DNA/RNA polymerases"/>
    <property type="match status" value="1"/>
</dbReference>
<dbReference type="PANTHER" id="PTHR11439">
    <property type="entry name" value="GAG-POL-RELATED RETROTRANSPOSON"/>
    <property type="match status" value="1"/>
</dbReference>
<keyword evidence="2" id="KW-1185">Reference proteome</keyword>
<gene>
    <name evidence="1" type="ORF">PACLA_8A050461</name>
</gene>
<evidence type="ECO:0000313" key="2">
    <source>
        <dbReference type="Proteomes" id="UP001152795"/>
    </source>
</evidence>
<name>A0A6S7K0M3_PARCT</name>
<dbReference type="Proteomes" id="UP001152795">
    <property type="component" value="Unassembled WGS sequence"/>
</dbReference>
<dbReference type="EMBL" id="CACRXK020020836">
    <property type="protein sequence ID" value="CAB4035220.1"/>
    <property type="molecule type" value="Genomic_DNA"/>
</dbReference>
<dbReference type="PANTHER" id="PTHR11439:SF483">
    <property type="entry name" value="PEPTIDE SYNTHASE GLIP-LIKE, PUTATIVE (AFU_ORTHOLOGUE AFUA_3G12920)-RELATED"/>
    <property type="match status" value="1"/>
</dbReference>
<organism evidence="1 2">
    <name type="scientific">Paramuricea clavata</name>
    <name type="common">Red gorgonian</name>
    <name type="synonym">Violescent sea-whip</name>
    <dbReference type="NCBI Taxonomy" id="317549"/>
    <lineage>
        <taxon>Eukaryota</taxon>
        <taxon>Metazoa</taxon>
        <taxon>Cnidaria</taxon>
        <taxon>Anthozoa</taxon>
        <taxon>Octocorallia</taxon>
        <taxon>Malacalcyonacea</taxon>
        <taxon>Plexauridae</taxon>
        <taxon>Paramuricea</taxon>
    </lineage>
</organism>